<dbReference type="Gene3D" id="3.40.190.10">
    <property type="entry name" value="Periplasmic binding protein-like II"/>
    <property type="match status" value="2"/>
</dbReference>
<sequence length="240" mass="27666">MILTFGTSACEYVVRFEDYGAQSKLDKSLNWHGLDVDFAKALLDEAHCTYRFVSVPWGRALKMLEIGEIDMMLSVSKTALRMQYAYFIGPQRMETIVFAMNTNRVFDVPTVESLFTLPSPVAIQRDAYYGEAFDKRMVQELDVDSHFIYVPDNQLKLNLLRHGRISGFLEEKYNILYQKRNNPDFVAITISPLVVNEDPVYYAFSKQTISKEQREKLQAAFIAIKNSGKLAQILKKYKLD</sequence>
<proteinExistence type="inferred from homology"/>
<name>A0ABR9E705_9GAMM</name>
<evidence type="ECO:0000313" key="4">
    <source>
        <dbReference type="EMBL" id="MBE0366778.1"/>
    </source>
</evidence>
<gene>
    <name evidence="4" type="ORF">PAUR_a0022</name>
</gene>
<keyword evidence="2" id="KW-0732">Signal</keyword>
<protein>
    <submittedName>
        <fullName evidence="4">Polar amino acid transport system substrate-binding protein</fullName>
    </submittedName>
</protein>
<evidence type="ECO:0000313" key="5">
    <source>
        <dbReference type="Proteomes" id="UP000615755"/>
    </source>
</evidence>
<comment type="caution">
    <text evidence="4">The sequence shown here is derived from an EMBL/GenBank/DDBJ whole genome shotgun (WGS) entry which is preliminary data.</text>
</comment>
<dbReference type="Pfam" id="PF00497">
    <property type="entry name" value="SBP_bac_3"/>
    <property type="match status" value="1"/>
</dbReference>
<dbReference type="SUPFAM" id="SSF53850">
    <property type="entry name" value="Periplasmic binding protein-like II"/>
    <property type="match status" value="1"/>
</dbReference>
<evidence type="ECO:0000256" key="2">
    <source>
        <dbReference type="ARBA" id="ARBA00022729"/>
    </source>
</evidence>
<accession>A0ABR9E705</accession>
<dbReference type="Proteomes" id="UP000615755">
    <property type="component" value="Unassembled WGS sequence"/>
</dbReference>
<keyword evidence="5" id="KW-1185">Reference proteome</keyword>
<dbReference type="RefSeq" id="WP_192506286.1">
    <property type="nucleotide sequence ID" value="NZ_AQGV01000011.1"/>
</dbReference>
<evidence type="ECO:0000259" key="3">
    <source>
        <dbReference type="Pfam" id="PF00497"/>
    </source>
</evidence>
<organism evidence="4 5">
    <name type="scientific">Pseudoalteromonas aurantia 208</name>
    <dbReference type="NCBI Taxonomy" id="1314867"/>
    <lineage>
        <taxon>Bacteria</taxon>
        <taxon>Pseudomonadati</taxon>
        <taxon>Pseudomonadota</taxon>
        <taxon>Gammaproteobacteria</taxon>
        <taxon>Alteromonadales</taxon>
        <taxon>Pseudoalteromonadaceae</taxon>
        <taxon>Pseudoalteromonas</taxon>
    </lineage>
</organism>
<comment type="similarity">
    <text evidence="1">Belongs to the bacterial solute-binding protein 3 family.</text>
</comment>
<feature type="domain" description="Solute-binding protein family 3/N-terminal" evidence="3">
    <location>
        <begin position="25"/>
        <end position="237"/>
    </location>
</feature>
<evidence type="ECO:0000256" key="1">
    <source>
        <dbReference type="ARBA" id="ARBA00010333"/>
    </source>
</evidence>
<dbReference type="PANTHER" id="PTHR35936">
    <property type="entry name" value="MEMBRANE-BOUND LYTIC MUREIN TRANSGLYCOSYLASE F"/>
    <property type="match status" value="1"/>
</dbReference>
<dbReference type="EMBL" id="AQGV01000011">
    <property type="protein sequence ID" value="MBE0366778.1"/>
    <property type="molecule type" value="Genomic_DNA"/>
</dbReference>
<dbReference type="InterPro" id="IPR001638">
    <property type="entry name" value="Solute-binding_3/MltF_N"/>
</dbReference>
<reference evidence="4 5" key="1">
    <citation type="submission" date="2015-03" db="EMBL/GenBank/DDBJ databases">
        <title>Genome sequence of Pseudoalteromonas aurantia.</title>
        <authorList>
            <person name="Xie B.-B."/>
            <person name="Rong J.-C."/>
            <person name="Qin Q.-L."/>
            <person name="Zhang Y.-Z."/>
        </authorList>
    </citation>
    <scope>NUCLEOTIDE SEQUENCE [LARGE SCALE GENOMIC DNA]</scope>
    <source>
        <strain evidence="4 5">208</strain>
    </source>
</reference>
<dbReference type="PANTHER" id="PTHR35936:SF25">
    <property type="entry name" value="ABC TRANSPORTER SUBSTRATE-BINDING PROTEIN"/>
    <property type="match status" value="1"/>
</dbReference>